<dbReference type="InterPro" id="IPR005170">
    <property type="entry name" value="Transptr-assoc_dom"/>
</dbReference>
<dbReference type="OrthoDB" id="9797674at2"/>
<evidence type="ECO:0000256" key="4">
    <source>
        <dbReference type="ARBA" id="ARBA00022737"/>
    </source>
</evidence>
<dbReference type="InterPro" id="IPR051676">
    <property type="entry name" value="UPF0053_domain"/>
</dbReference>
<organism evidence="13 14">
    <name type="scientific">Allochromatium warmingii</name>
    <name type="common">Chromatium warmingii</name>
    <dbReference type="NCBI Taxonomy" id="61595"/>
    <lineage>
        <taxon>Bacteria</taxon>
        <taxon>Pseudomonadati</taxon>
        <taxon>Pseudomonadota</taxon>
        <taxon>Gammaproteobacteria</taxon>
        <taxon>Chromatiales</taxon>
        <taxon>Chromatiaceae</taxon>
        <taxon>Allochromatium</taxon>
    </lineage>
</organism>
<gene>
    <name evidence="13" type="ORF">SAMN05421644_1322</name>
</gene>
<feature type="transmembrane region" description="Helical" evidence="10">
    <location>
        <begin position="142"/>
        <end position="160"/>
    </location>
</feature>
<dbReference type="Proteomes" id="UP000198672">
    <property type="component" value="Unassembled WGS sequence"/>
</dbReference>
<feature type="domain" description="CBS" evidence="11">
    <location>
        <begin position="289"/>
        <end position="346"/>
    </location>
</feature>
<dbReference type="PANTHER" id="PTHR43099:SF4">
    <property type="entry name" value="INTEGRAL MEMBRANE PROTEIN"/>
    <property type="match status" value="1"/>
</dbReference>
<dbReference type="SMART" id="SM01091">
    <property type="entry name" value="CorC_HlyC"/>
    <property type="match status" value="1"/>
</dbReference>
<evidence type="ECO:0000259" key="12">
    <source>
        <dbReference type="PROSITE" id="PS51846"/>
    </source>
</evidence>
<keyword evidence="14" id="KW-1185">Reference proteome</keyword>
<dbReference type="EMBL" id="FNOW01000032">
    <property type="protein sequence ID" value="SDY12830.1"/>
    <property type="molecule type" value="Genomic_DNA"/>
</dbReference>
<dbReference type="AlphaFoldDB" id="A0A1H3HBV5"/>
<dbReference type="PANTHER" id="PTHR43099">
    <property type="entry name" value="UPF0053 PROTEIN YRKA"/>
    <property type="match status" value="1"/>
</dbReference>
<dbReference type="SUPFAM" id="SSF56176">
    <property type="entry name" value="FAD-binding/transporter-associated domain-like"/>
    <property type="match status" value="1"/>
</dbReference>
<dbReference type="SUPFAM" id="SSF54631">
    <property type="entry name" value="CBS-domain pair"/>
    <property type="match status" value="1"/>
</dbReference>
<keyword evidence="5 9" id="KW-1133">Transmembrane helix</keyword>
<evidence type="ECO:0000256" key="3">
    <source>
        <dbReference type="ARBA" id="ARBA00022692"/>
    </source>
</evidence>
<dbReference type="Gene3D" id="3.10.580.10">
    <property type="entry name" value="CBS-domain"/>
    <property type="match status" value="1"/>
</dbReference>
<dbReference type="RefSeq" id="WP_091334339.1">
    <property type="nucleotide sequence ID" value="NZ_FNOW01000032.1"/>
</dbReference>
<dbReference type="InterPro" id="IPR016169">
    <property type="entry name" value="FAD-bd_PCMH_sub2"/>
</dbReference>
<keyword evidence="2" id="KW-1003">Cell membrane</keyword>
<feature type="transmembrane region" description="Helical" evidence="10">
    <location>
        <begin position="61"/>
        <end position="89"/>
    </location>
</feature>
<dbReference type="GO" id="GO:0005886">
    <property type="term" value="C:plasma membrane"/>
    <property type="evidence" value="ECO:0007669"/>
    <property type="project" value="UniProtKB-SubCell"/>
</dbReference>
<reference evidence="14" key="1">
    <citation type="submission" date="2016-10" db="EMBL/GenBank/DDBJ databases">
        <authorList>
            <person name="Varghese N."/>
            <person name="Submissions S."/>
        </authorList>
    </citation>
    <scope>NUCLEOTIDE SEQUENCE [LARGE SCALE GENOMIC DNA]</scope>
    <source>
        <strain evidence="14">DSM 173</strain>
    </source>
</reference>
<dbReference type="CDD" id="cd04590">
    <property type="entry name" value="CBS_pair_CorC_HlyC_assoc"/>
    <property type="match status" value="1"/>
</dbReference>
<evidence type="ECO:0000256" key="6">
    <source>
        <dbReference type="ARBA" id="ARBA00023122"/>
    </source>
</evidence>
<dbReference type="STRING" id="61595.SAMN05421644_1322"/>
<dbReference type="InterPro" id="IPR046342">
    <property type="entry name" value="CBS_dom_sf"/>
</dbReference>
<dbReference type="PROSITE" id="PS51371">
    <property type="entry name" value="CBS"/>
    <property type="match status" value="2"/>
</dbReference>
<dbReference type="InterPro" id="IPR036318">
    <property type="entry name" value="FAD-bd_PCMH-like_sf"/>
</dbReference>
<feature type="domain" description="CNNM transmembrane" evidence="12">
    <location>
        <begin position="1"/>
        <end position="205"/>
    </location>
</feature>
<feature type="transmembrane region" description="Helical" evidence="10">
    <location>
        <begin position="101"/>
        <end position="122"/>
    </location>
</feature>
<accession>A0A1H3HBV5</accession>
<evidence type="ECO:0000256" key="10">
    <source>
        <dbReference type="SAM" id="Phobius"/>
    </source>
</evidence>
<evidence type="ECO:0000256" key="1">
    <source>
        <dbReference type="ARBA" id="ARBA00004651"/>
    </source>
</evidence>
<dbReference type="Pfam" id="PF00571">
    <property type="entry name" value="CBS"/>
    <property type="match status" value="2"/>
</dbReference>
<dbReference type="Pfam" id="PF01595">
    <property type="entry name" value="CNNM"/>
    <property type="match status" value="1"/>
</dbReference>
<evidence type="ECO:0000256" key="8">
    <source>
        <dbReference type="PROSITE-ProRule" id="PRU00703"/>
    </source>
</evidence>
<feature type="domain" description="CBS" evidence="11">
    <location>
        <begin position="224"/>
        <end position="286"/>
    </location>
</feature>
<evidence type="ECO:0000256" key="9">
    <source>
        <dbReference type="PROSITE-ProRule" id="PRU01193"/>
    </source>
</evidence>
<dbReference type="Gene3D" id="3.30.465.10">
    <property type="match status" value="1"/>
</dbReference>
<evidence type="ECO:0000256" key="5">
    <source>
        <dbReference type="ARBA" id="ARBA00022989"/>
    </source>
</evidence>
<evidence type="ECO:0000313" key="13">
    <source>
        <dbReference type="EMBL" id="SDY12830.1"/>
    </source>
</evidence>
<evidence type="ECO:0000256" key="2">
    <source>
        <dbReference type="ARBA" id="ARBA00022475"/>
    </source>
</evidence>
<name>A0A1H3HBV5_ALLWA</name>
<proteinExistence type="predicted"/>
<sequence>MIVTTTLIIVLLILVNALYVAAEFALVGARATRVEQLALDGHRLAIGVLPILRDTKRLDHYIAACQIGITLSSLVLGAFGQATVGLALGTLLDAHTELESLSAHALAALITLVLLTVTQVVLGELIPKTIALQYPVGTALYTYWPLRWSLTLFAPFICLLNGSAAQILRRLGVSAESSHRHVHAPEEIDLLIRESRAGGLLEDKESERLREALQLGRHRVRQLMVPRRRIVSLDLSAPLDDLLERLDASPYTRLLVHEGGLDDPIGYLHLKDVAIAIAAGSRLEDLRALVRPLLTLPSSLTIDRALGQMRERRARIAILVDEYGDLEGLLSLEDIIRELLGELSDEFKSNPVLKPTRLSDGRWRLPGRLPLDEVLDWAANEGLDHWEHWERGEAETLAGWLLEQLDAIPEGRCSLRQDDLTFEIERLDGAAIESVLIDRLPSPTRTRYA</sequence>
<dbReference type="Pfam" id="PF03471">
    <property type="entry name" value="CorC_HlyC"/>
    <property type="match status" value="1"/>
</dbReference>
<keyword evidence="7 9" id="KW-0472">Membrane</keyword>
<dbReference type="SMART" id="SM00116">
    <property type="entry name" value="CBS"/>
    <property type="match status" value="2"/>
</dbReference>
<dbReference type="InterPro" id="IPR000644">
    <property type="entry name" value="CBS_dom"/>
</dbReference>
<dbReference type="PROSITE" id="PS51846">
    <property type="entry name" value="CNNM"/>
    <property type="match status" value="1"/>
</dbReference>
<keyword evidence="6 8" id="KW-0129">CBS domain</keyword>
<comment type="subcellular location">
    <subcellularLocation>
        <location evidence="1">Cell membrane</location>
        <topology evidence="1">Multi-pass membrane protein</topology>
    </subcellularLocation>
</comment>
<dbReference type="GO" id="GO:0050660">
    <property type="term" value="F:flavin adenine dinucleotide binding"/>
    <property type="evidence" value="ECO:0007669"/>
    <property type="project" value="InterPro"/>
</dbReference>
<keyword evidence="3 9" id="KW-0812">Transmembrane</keyword>
<evidence type="ECO:0000259" key="11">
    <source>
        <dbReference type="PROSITE" id="PS51371"/>
    </source>
</evidence>
<dbReference type="InterPro" id="IPR044751">
    <property type="entry name" value="Ion_transp-like_CBS"/>
</dbReference>
<protein>
    <submittedName>
        <fullName evidence="13">Hemolysin, contains CBS domains</fullName>
    </submittedName>
</protein>
<dbReference type="InterPro" id="IPR002550">
    <property type="entry name" value="CNNM"/>
</dbReference>
<keyword evidence="4" id="KW-0677">Repeat</keyword>
<evidence type="ECO:0000313" key="14">
    <source>
        <dbReference type="Proteomes" id="UP000198672"/>
    </source>
</evidence>
<evidence type="ECO:0000256" key="7">
    <source>
        <dbReference type="ARBA" id="ARBA00023136"/>
    </source>
</evidence>